<dbReference type="InterPro" id="IPR000210">
    <property type="entry name" value="BTB/POZ_dom"/>
</dbReference>
<dbReference type="HOGENOM" id="CLU_033082_3_1_1"/>
<reference evidence="4" key="1">
    <citation type="journal article" date="2014" name="Proc. Natl. Acad. Sci. U.S.A.">
        <title>Extensive sampling of basidiomycete genomes demonstrates inadequacy of the white-rot/brown-rot paradigm for wood decay fungi.</title>
        <authorList>
            <person name="Riley R."/>
            <person name="Salamov A.A."/>
            <person name="Brown D.W."/>
            <person name="Nagy L.G."/>
            <person name="Floudas D."/>
            <person name="Held B.W."/>
            <person name="Levasseur A."/>
            <person name="Lombard V."/>
            <person name="Morin E."/>
            <person name="Otillar R."/>
            <person name="Lindquist E.A."/>
            <person name="Sun H."/>
            <person name="LaButti K.M."/>
            <person name="Schmutz J."/>
            <person name="Jabbour D."/>
            <person name="Luo H."/>
            <person name="Baker S.E."/>
            <person name="Pisabarro A.G."/>
            <person name="Walton J.D."/>
            <person name="Blanchette R.A."/>
            <person name="Henrissat B."/>
            <person name="Martin F."/>
            <person name="Cullen D."/>
            <person name="Hibbett D.S."/>
            <person name="Grigoriev I.V."/>
        </authorList>
    </citation>
    <scope>NUCLEOTIDE SEQUENCE [LARGE SCALE GENOMIC DNA]</scope>
    <source>
        <strain evidence="4">CBS 339.88</strain>
    </source>
</reference>
<dbReference type="CDD" id="cd18186">
    <property type="entry name" value="BTB_POZ_ZBTB_KLHL-like"/>
    <property type="match status" value="1"/>
</dbReference>
<keyword evidence="1" id="KW-0812">Transmembrane</keyword>
<dbReference type="EMBL" id="KL142399">
    <property type="protein sequence ID" value="KDR69924.1"/>
    <property type="molecule type" value="Genomic_DNA"/>
</dbReference>
<name>A0A067SQH0_GALM3</name>
<keyword evidence="4" id="KW-1185">Reference proteome</keyword>
<dbReference type="Pfam" id="PF00651">
    <property type="entry name" value="BTB"/>
    <property type="match status" value="1"/>
</dbReference>
<protein>
    <recommendedName>
        <fullName evidence="2">BTB domain-containing protein</fullName>
    </recommendedName>
</protein>
<evidence type="ECO:0000256" key="1">
    <source>
        <dbReference type="SAM" id="Phobius"/>
    </source>
</evidence>
<dbReference type="OrthoDB" id="3036049at2759"/>
<accession>A0A067SQH0</accession>
<dbReference type="AlphaFoldDB" id="A0A067SQH0"/>
<keyword evidence="1" id="KW-1133">Transmembrane helix</keyword>
<proteinExistence type="predicted"/>
<dbReference type="SUPFAM" id="SSF54695">
    <property type="entry name" value="POZ domain"/>
    <property type="match status" value="1"/>
</dbReference>
<feature type="domain" description="BTB" evidence="2">
    <location>
        <begin position="21"/>
        <end position="51"/>
    </location>
</feature>
<evidence type="ECO:0000313" key="4">
    <source>
        <dbReference type="Proteomes" id="UP000027222"/>
    </source>
</evidence>
<gene>
    <name evidence="3" type="ORF">GALMADRAFT_897108</name>
</gene>
<dbReference type="SMART" id="SM00225">
    <property type="entry name" value="BTB"/>
    <property type="match status" value="1"/>
</dbReference>
<dbReference type="PROSITE" id="PS50097">
    <property type="entry name" value="BTB"/>
    <property type="match status" value="1"/>
</dbReference>
<dbReference type="InterPro" id="IPR011333">
    <property type="entry name" value="SKP1/BTB/POZ_sf"/>
</dbReference>
<organism evidence="3 4">
    <name type="scientific">Galerina marginata (strain CBS 339.88)</name>
    <dbReference type="NCBI Taxonomy" id="685588"/>
    <lineage>
        <taxon>Eukaryota</taxon>
        <taxon>Fungi</taxon>
        <taxon>Dikarya</taxon>
        <taxon>Basidiomycota</taxon>
        <taxon>Agaricomycotina</taxon>
        <taxon>Agaricomycetes</taxon>
        <taxon>Agaricomycetidae</taxon>
        <taxon>Agaricales</taxon>
        <taxon>Agaricineae</taxon>
        <taxon>Strophariaceae</taxon>
        <taxon>Galerina</taxon>
    </lineage>
</organism>
<dbReference type="Proteomes" id="UP000027222">
    <property type="component" value="Unassembled WGS sequence"/>
</dbReference>
<evidence type="ECO:0000259" key="2">
    <source>
        <dbReference type="PROSITE" id="PS50097"/>
    </source>
</evidence>
<evidence type="ECO:0000313" key="3">
    <source>
        <dbReference type="EMBL" id="KDR69924.1"/>
    </source>
</evidence>
<keyword evidence="1" id="KW-0472">Membrane</keyword>
<feature type="transmembrane region" description="Helical" evidence="1">
    <location>
        <begin position="152"/>
        <end position="178"/>
    </location>
</feature>
<dbReference type="Gene3D" id="3.30.710.10">
    <property type="entry name" value="Potassium Channel Kv1.1, Chain A"/>
    <property type="match status" value="1"/>
</dbReference>
<sequence length="315" mass="36199">MSTPTKTKGLQKVMALWFDDADVVFQAGQKLFRVHRSILSARSAIFRDMFSMPPPAPENASSESTVEGCTLIKLPDDAFDVYNFFLAIFDASFFEPPPAVPALGDLAGILRLSHKYDVQFLRRRAVSHLNKLFPLEMGSSFRRANDPSESMLFLLEVIEPAYIANVLWIIPIAFLWVVHVKLDSTFKNEYWTKLPTFFQELYLIFREKYYRDRDSIDPWIFSLPTEGCPNPGRCSKSARLYMADYRKFVESSEKQQLTRKQLQSKFCADCASYAFLQSTATLKMRWNTFPIVLGLPNWATLAKQKEKFEESTKGA</sequence>